<evidence type="ECO:0000256" key="2">
    <source>
        <dbReference type="ARBA" id="ARBA00004496"/>
    </source>
</evidence>
<dbReference type="GO" id="GO:0034450">
    <property type="term" value="F:ubiquitin-ubiquitin ligase activity"/>
    <property type="evidence" value="ECO:0007669"/>
    <property type="project" value="InterPro"/>
</dbReference>
<dbReference type="GO" id="GO:0000151">
    <property type="term" value="C:ubiquitin ligase complex"/>
    <property type="evidence" value="ECO:0007669"/>
    <property type="project" value="InterPro"/>
</dbReference>
<evidence type="ECO:0000256" key="1">
    <source>
        <dbReference type="ARBA" id="ARBA00000900"/>
    </source>
</evidence>
<dbReference type="PANTHER" id="PTHR13931:SF16">
    <property type="entry name" value="UBIQUITIN CONJUGATION FACTOR E4 A"/>
    <property type="match status" value="1"/>
</dbReference>
<evidence type="ECO:0000256" key="5">
    <source>
        <dbReference type="ARBA" id="ARBA00012483"/>
    </source>
</evidence>
<dbReference type="GO" id="GO:0036503">
    <property type="term" value="P:ERAD pathway"/>
    <property type="evidence" value="ECO:0007669"/>
    <property type="project" value="InterPro"/>
</dbReference>
<dbReference type="GO" id="GO:0000209">
    <property type="term" value="P:protein polyubiquitination"/>
    <property type="evidence" value="ECO:0007669"/>
    <property type="project" value="TreeGrafter"/>
</dbReference>
<comment type="pathway">
    <text evidence="3">Protein modification; protein ubiquitination.</text>
</comment>
<evidence type="ECO:0000256" key="12">
    <source>
        <dbReference type="SAM" id="MobiDB-lite"/>
    </source>
</evidence>
<evidence type="ECO:0000256" key="4">
    <source>
        <dbReference type="ARBA" id="ARBA00007434"/>
    </source>
</evidence>
<comment type="function">
    <text evidence="10">Ubiquitin-protein ligase that probably functions as an E3 ligase in conjunction with specific E1 and E2 ligases. May also function as an E4 ligase mediating the assembly of polyubiquitin chains on substrates ubiquitinated by another E3 ubiquitin ligase. Mediates 'Lys-48'-linked polyubiquitination of substrates.</text>
</comment>
<evidence type="ECO:0000256" key="9">
    <source>
        <dbReference type="ARBA" id="ARBA00022990"/>
    </source>
</evidence>
<dbReference type="InterPro" id="IPR003613">
    <property type="entry name" value="Ubox_domain"/>
</dbReference>
<feature type="region of interest" description="Disordered" evidence="12">
    <location>
        <begin position="22"/>
        <end position="63"/>
    </location>
</feature>
<evidence type="ECO:0000256" key="11">
    <source>
        <dbReference type="ARBA" id="ARBA00040077"/>
    </source>
</evidence>
<dbReference type="CDD" id="cd16657">
    <property type="entry name" value="RING-Ubox_UBE4A"/>
    <property type="match status" value="1"/>
</dbReference>
<organism evidence="14 15">
    <name type="scientific">Megalurothrips usitatus</name>
    <name type="common">bean blossom thrips</name>
    <dbReference type="NCBI Taxonomy" id="439358"/>
    <lineage>
        <taxon>Eukaryota</taxon>
        <taxon>Metazoa</taxon>
        <taxon>Ecdysozoa</taxon>
        <taxon>Arthropoda</taxon>
        <taxon>Hexapoda</taxon>
        <taxon>Insecta</taxon>
        <taxon>Pterygota</taxon>
        <taxon>Neoptera</taxon>
        <taxon>Paraneoptera</taxon>
        <taxon>Thysanoptera</taxon>
        <taxon>Terebrantia</taxon>
        <taxon>Thripoidea</taxon>
        <taxon>Thripidae</taxon>
        <taxon>Megalurothrips</taxon>
    </lineage>
</organism>
<dbReference type="SUPFAM" id="SSF57850">
    <property type="entry name" value="RING/U-box"/>
    <property type="match status" value="1"/>
</dbReference>
<comment type="catalytic activity">
    <reaction evidence="1">
        <text>S-ubiquitinyl-[E2 ubiquitin-conjugating enzyme]-L-cysteine + [acceptor protein]-L-lysine = [E2 ubiquitin-conjugating enzyme]-L-cysteine + N(6)-ubiquitinyl-[acceptor protein]-L-lysine.</text>
        <dbReference type="EC" id="2.3.2.27"/>
    </reaction>
</comment>
<comment type="subcellular location">
    <subcellularLocation>
        <location evidence="2">Cytoplasm</location>
    </subcellularLocation>
</comment>
<keyword evidence="15" id="KW-1185">Reference proteome</keyword>
<dbReference type="Pfam" id="PF04564">
    <property type="entry name" value="U-box"/>
    <property type="match status" value="1"/>
</dbReference>
<proteinExistence type="inferred from homology"/>
<evidence type="ECO:0000313" key="14">
    <source>
        <dbReference type="EMBL" id="KAJ1531557.1"/>
    </source>
</evidence>
<evidence type="ECO:0000256" key="8">
    <source>
        <dbReference type="ARBA" id="ARBA00022786"/>
    </source>
</evidence>
<dbReference type="GO" id="GO:0005634">
    <property type="term" value="C:nucleus"/>
    <property type="evidence" value="ECO:0007669"/>
    <property type="project" value="TreeGrafter"/>
</dbReference>
<dbReference type="FunFam" id="3.30.40.10:FF:000055">
    <property type="entry name" value="Ubiquitin conjugation factor e4 a"/>
    <property type="match status" value="1"/>
</dbReference>
<keyword evidence="9" id="KW-0007">Acetylation</keyword>
<comment type="similarity">
    <text evidence="4">Belongs to the ubiquitin conjugation factor E4 family.</text>
</comment>
<dbReference type="Gene3D" id="3.30.40.10">
    <property type="entry name" value="Zinc/RING finger domain, C3HC4 (zinc finger)"/>
    <property type="match status" value="1"/>
</dbReference>
<comment type="caution">
    <text evidence="14">The sequence shown here is derived from an EMBL/GenBank/DDBJ whole genome shotgun (WGS) entry which is preliminary data.</text>
</comment>
<feature type="domain" description="U-box" evidence="13">
    <location>
        <begin position="972"/>
        <end position="1046"/>
    </location>
</feature>
<dbReference type="InterPro" id="IPR019474">
    <property type="entry name" value="Ub_conjug_fac_E4_core"/>
</dbReference>
<dbReference type="Proteomes" id="UP001075354">
    <property type="component" value="Chromosome 1"/>
</dbReference>
<dbReference type="InterPro" id="IPR013083">
    <property type="entry name" value="Znf_RING/FYVE/PHD"/>
</dbReference>
<sequence>MSDNIENNPFFGLFGSVSEAQTYSHQNVQSEESTSAEEVEVVPEPSSKAEDQESTGTSSGSRRDAAINAIIEDVFCITISKKTPSSEPLLYMEETADCMSPVERLDIHALEQALFERLLLTDPSVRLLKPASRSNSAINHHVIEKEVLTYLFECHKQLMDLKRFKPELVDDITHMDELVIRNFATALHQPDLYADQELPLQFLNMFNDYDISQDHLTSLITSVVELSMKDEGAEQGVQLLRQAFTPVLDEIKERAKISTLLTLNRYHMYLIRFFSSNSILGNILLSHSTPNDERGSSFGNTLFGAILSTSYLPKSTLPSDQFQFDRSMESSCHTGQQFICDFMHSVFLNLFKNSLQSRHALLSWIGKCLHTNSSRGRLANTHENELSQFTAATAVSDGFMMNICGVLLRLCTPFIGTKAISKLLKIDPTYCAVQVNDDNEASERWVHMKAMSSETCLISLNSDNDGSEPMNRPTAQSYNFLTEIFFMTHKALDLGLRVLYEKWTQLIQELARTQRQLETTQQSLPETAQTIRQILETPMAKSMAMHTCLLEPKNLVLLGDLYVATAEWLIQVTIQPPSTREPESFAPMELRPLAFPLPEPVPATLSCVPEFLMENIVCYQSMVCRYAPQTLESKGTDFLEPLLSLVLVFMGSKQHMRNPHLRARFAECLESLLPHQNDNSAVQPPPVGFNREALFRSHPHRTQIVPCLLSVFVGIEMTGEGVSFEQKFNYRRPMYLAMQYLWTLEEQREVFKSLAVEAEANIRATKQPLFYHFINLLMNDAVYLLDEALTNMNQLRNLQNARDNGEWENLPMNERQQNLGRLMHIGMMARFDNILGKETIHALQYLTTEITSIFCHPLLVERVASMLNYFLMHLVGPKKKNFKVKDQQDYDFKPADLVMNICRIYVNLGKCDEFCSAVSKDGRSYSPKLFEQAEQVLVRIGGGMLITDLMQVASRVADMAVQQNAEDEAFADGPEEFYDPILSTLMEDPVILPTSRIRCDRDTIARHLLSDQTDPFTKAPLTLDQVISDTELKERIHEWKKERLSQHATKKASIENDSLDTE</sequence>
<name>A0AAV7Y192_9NEOP</name>
<evidence type="ECO:0000256" key="6">
    <source>
        <dbReference type="ARBA" id="ARBA00022490"/>
    </source>
</evidence>
<evidence type="ECO:0000259" key="13">
    <source>
        <dbReference type="PROSITE" id="PS51698"/>
    </source>
</evidence>
<accession>A0AAV7Y192</accession>
<evidence type="ECO:0000313" key="15">
    <source>
        <dbReference type="Proteomes" id="UP001075354"/>
    </source>
</evidence>
<dbReference type="Pfam" id="PF10408">
    <property type="entry name" value="Ufd2P_core"/>
    <property type="match status" value="1"/>
</dbReference>
<dbReference type="AlphaFoldDB" id="A0AAV7Y192"/>
<keyword evidence="7" id="KW-0808">Transferase</keyword>
<dbReference type="GO" id="GO:0006511">
    <property type="term" value="P:ubiquitin-dependent protein catabolic process"/>
    <property type="evidence" value="ECO:0007669"/>
    <property type="project" value="InterPro"/>
</dbReference>
<dbReference type="EMBL" id="JAPTSV010000001">
    <property type="protein sequence ID" value="KAJ1531557.1"/>
    <property type="molecule type" value="Genomic_DNA"/>
</dbReference>
<dbReference type="SMART" id="SM00504">
    <property type="entry name" value="Ubox"/>
    <property type="match status" value="1"/>
</dbReference>
<dbReference type="PANTHER" id="PTHR13931">
    <property type="entry name" value="UBIQUITINATION FACTOR E4"/>
    <property type="match status" value="1"/>
</dbReference>
<evidence type="ECO:0000256" key="3">
    <source>
        <dbReference type="ARBA" id="ARBA00004906"/>
    </source>
</evidence>
<dbReference type="PROSITE" id="PS51698">
    <property type="entry name" value="U_BOX"/>
    <property type="match status" value="1"/>
</dbReference>
<evidence type="ECO:0000256" key="7">
    <source>
        <dbReference type="ARBA" id="ARBA00022679"/>
    </source>
</evidence>
<keyword evidence="8" id="KW-0833">Ubl conjugation pathway</keyword>
<protein>
    <recommendedName>
        <fullName evidence="11">Ubiquitin conjugation factor E4 A</fullName>
        <ecNumber evidence="5">2.3.2.27</ecNumber>
    </recommendedName>
</protein>
<dbReference type="GO" id="GO:0005737">
    <property type="term" value="C:cytoplasm"/>
    <property type="evidence" value="ECO:0007669"/>
    <property type="project" value="UniProtKB-SubCell"/>
</dbReference>
<dbReference type="InterPro" id="IPR045132">
    <property type="entry name" value="UBE4"/>
</dbReference>
<keyword evidence="6" id="KW-0963">Cytoplasm</keyword>
<gene>
    <name evidence="14" type="ORF">ONE63_000230</name>
</gene>
<evidence type="ECO:0000256" key="10">
    <source>
        <dbReference type="ARBA" id="ARBA00037624"/>
    </source>
</evidence>
<dbReference type="EC" id="2.3.2.27" evidence="5"/>
<reference evidence="14" key="1">
    <citation type="submission" date="2022-12" db="EMBL/GenBank/DDBJ databases">
        <title>Chromosome-level genome assembly of the bean flower thrips Megalurothrips usitatus.</title>
        <authorList>
            <person name="Ma L."/>
            <person name="Liu Q."/>
            <person name="Li H."/>
            <person name="Cai W."/>
        </authorList>
    </citation>
    <scope>NUCLEOTIDE SEQUENCE</scope>
    <source>
        <strain evidence="14">Cailab_2022a</strain>
    </source>
</reference>